<accession>A0AAD7G7T0</accession>
<sequence>VLGNYLEEHNHELGNSNLPFTQISKETREYIAGLLRLKVSPNHILHLVHHGVYDGDNLFKDDVYEAGLPHTRPAARNEFIELKVIRRIEKAIEAETVRLHPDD</sequence>
<feature type="non-terminal residue" evidence="1">
    <location>
        <position position="1"/>
    </location>
</feature>
<dbReference type="AlphaFoldDB" id="A0AAD7G7T0"/>
<organism evidence="1 2">
    <name type="scientific">Mycena rosella</name>
    <name type="common">Pink bonnet</name>
    <name type="synonym">Agaricus rosellus</name>
    <dbReference type="NCBI Taxonomy" id="1033263"/>
    <lineage>
        <taxon>Eukaryota</taxon>
        <taxon>Fungi</taxon>
        <taxon>Dikarya</taxon>
        <taxon>Basidiomycota</taxon>
        <taxon>Agaricomycotina</taxon>
        <taxon>Agaricomycetes</taxon>
        <taxon>Agaricomycetidae</taxon>
        <taxon>Agaricales</taxon>
        <taxon>Marasmiineae</taxon>
        <taxon>Mycenaceae</taxon>
        <taxon>Mycena</taxon>
    </lineage>
</organism>
<reference evidence="1" key="1">
    <citation type="submission" date="2023-03" db="EMBL/GenBank/DDBJ databases">
        <title>Massive genome expansion in bonnet fungi (Mycena s.s.) driven by repeated elements and novel gene families across ecological guilds.</title>
        <authorList>
            <consortium name="Lawrence Berkeley National Laboratory"/>
            <person name="Harder C.B."/>
            <person name="Miyauchi S."/>
            <person name="Viragh M."/>
            <person name="Kuo A."/>
            <person name="Thoen E."/>
            <person name="Andreopoulos B."/>
            <person name="Lu D."/>
            <person name="Skrede I."/>
            <person name="Drula E."/>
            <person name="Henrissat B."/>
            <person name="Morin E."/>
            <person name="Kohler A."/>
            <person name="Barry K."/>
            <person name="LaButti K."/>
            <person name="Morin E."/>
            <person name="Salamov A."/>
            <person name="Lipzen A."/>
            <person name="Mereny Z."/>
            <person name="Hegedus B."/>
            <person name="Baldrian P."/>
            <person name="Stursova M."/>
            <person name="Weitz H."/>
            <person name="Taylor A."/>
            <person name="Grigoriev I.V."/>
            <person name="Nagy L.G."/>
            <person name="Martin F."/>
            <person name="Kauserud H."/>
        </authorList>
    </citation>
    <scope>NUCLEOTIDE SEQUENCE</scope>
    <source>
        <strain evidence="1">CBHHK067</strain>
    </source>
</reference>
<dbReference type="EMBL" id="JARKIE010000147">
    <property type="protein sequence ID" value="KAJ7675545.1"/>
    <property type="molecule type" value="Genomic_DNA"/>
</dbReference>
<protein>
    <submittedName>
        <fullName evidence="1">Uncharacterized protein</fullName>
    </submittedName>
</protein>
<evidence type="ECO:0000313" key="2">
    <source>
        <dbReference type="Proteomes" id="UP001221757"/>
    </source>
</evidence>
<name>A0AAD7G7T0_MYCRO</name>
<gene>
    <name evidence="1" type="ORF">B0H17DRAFT_858252</name>
</gene>
<evidence type="ECO:0000313" key="1">
    <source>
        <dbReference type="EMBL" id="KAJ7675545.1"/>
    </source>
</evidence>
<keyword evidence="2" id="KW-1185">Reference proteome</keyword>
<proteinExistence type="predicted"/>
<dbReference type="Proteomes" id="UP001221757">
    <property type="component" value="Unassembled WGS sequence"/>
</dbReference>
<feature type="non-terminal residue" evidence="1">
    <location>
        <position position="103"/>
    </location>
</feature>
<comment type="caution">
    <text evidence="1">The sequence shown here is derived from an EMBL/GenBank/DDBJ whole genome shotgun (WGS) entry which is preliminary data.</text>
</comment>